<protein>
    <submittedName>
        <fullName evidence="1">Uncharacterized protein</fullName>
    </submittedName>
</protein>
<dbReference type="Proteomes" id="UP000091857">
    <property type="component" value="Chromosome 10"/>
</dbReference>
<evidence type="ECO:0000313" key="2">
    <source>
        <dbReference type="Proteomes" id="UP000091857"/>
    </source>
</evidence>
<comment type="caution">
    <text evidence="1">The sequence shown here is derived from an EMBL/GenBank/DDBJ whole genome shotgun (WGS) entry which is preliminary data.</text>
</comment>
<gene>
    <name evidence="1" type="ORF">MANES_10G128112v8</name>
</gene>
<evidence type="ECO:0000313" key="1">
    <source>
        <dbReference type="EMBL" id="KAG8646219.1"/>
    </source>
</evidence>
<organism evidence="1 2">
    <name type="scientific">Manihot esculenta</name>
    <name type="common">Cassava</name>
    <name type="synonym">Jatropha manihot</name>
    <dbReference type="NCBI Taxonomy" id="3983"/>
    <lineage>
        <taxon>Eukaryota</taxon>
        <taxon>Viridiplantae</taxon>
        <taxon>Streptophyta</taxon>
        <taxon>Embryophyta</taxon>
        <taxon>Tracheophyta</taxon>
        <taxon>Spermatophyta</taxon>
        <taxon>Magnoliopsida</taxon>
        <taxon>eudicotyledons</taxon>
        <taxon>Gunneridae</taxon>
        <taxon>Pentapetalae</taxon>
        <taxon>rosids</taxon>
        <taxon>fabids</taxon>
        <taxon>Malpighiales</taxon>
        <taxon>Euphorbiaceae</taxon>
        <taxon>Crotonoideae</taxon>
        <taxon>Manihoteae</taxon>
        <taxon>Manihot</taxon>
    </lineage>
</organism>
<accession>A0ACB7H0K2</accession>
<keyword evidence="2" id="KW-1185">Reference proteome</keyword>
<reference evidence="2" key="1">
    <citation type="journal article" date="2016" name="Nat. Biotechnol.">
        <title>Sequencing wild and cultivated cassava and related species reveals extensive interspecific hybridization and genetic diversity.</title>
        <authorList>
            <person name="Bredeson J.V."/>
            <person name="Lyons J.B."/>
            <person name="Prochnik S.E."/>
            <person name="Wu G.A."/>
            <person name="Ha C.M."/>
            <person name="Edsinger-Gonzales E."/>
            <person name="Grimwood J."/>
            <person name="Schmutz J."/>
            <person name="Rabbi I.Y."/>
            <person name="Egesi C."/>
            <person name="Nauluvula P."/>
            <person name="Lebot V."/>
            <person name="Ndunguru J."/>
            <person name="Mkamilo G."/>
            <person name="Bart R.S."/>
            <person name="Setter T.L."/>
            <person name="Gleadow R.M."/>
            <person name="Kulakow P."/>
            <person name="Ferguson M.E."/>
            <person name="Rounsley S."/>
            <person name="Rokhsar D.S."/>
        </authorList>
    </citation>
    <scope>NUCLEOTIDE SEQUENCE [LARGE SCALE GENOMIC DNA]</scope>
    <source>
        <strain evidence="2">cv. AM560-2</strain>
    </source>
</reference>
<proteinExistence type="predicted"/>
<dbReference type="EMBL" id="CM004396">
    <property type="protein sequence ID" value="KAG8646219.1"/>
    <property type="molecule type" value="Genomic_DNA"/>
</dbReference>
<name>A0ACB7H0K2_MANES</name>
<sequence length="217" mass="24229">MQDLQSLQQLEIGNCPRLELFPEMGLRNPKLVSFEVHRCKNLKSLPNQMQSLTSLQSINMSDCGAAIECSIECLPPNLTMLSMGACLNLKQPMLEWGLHGLTSLRKLGIGSMKSSGDIISFPDDDGFLLPTSLTHLFIAGFKNLKSISMGIQKLISLEKLEIWRCPKLQSFPAEGFPATLECLCIDNCPLLRDRCLKEKGGDYWPIISHIPRVVIRN</sequence>